<comment type="caution">
    <text evidence="9">The sequence shown here is derived from an EMBL/GenBank/DDBJ whole genome shotgun (WGS) entry which is preliminary data.</text>
</comment>
<reference evidence="9 10" key="1">
    <citation type="submission" date="2018-05" db="EMBL/GenBank/DDBJ databases">
        <title>Reference genomes for bee gut microbiota database.</title>
        <authorList>
            <person name="Ellegaard K.M."/>
        </authorList>
    </citation>
    <scope>NUCLEOTIDE SEQUENCE [LARGE SCALE GENOMIC DNA]</scope>
    <source>
        <strain evidence="9 10">ESL0177</strain>
    </source>
</reference>
<name>A0A2V4DVB6_9GAMM</name>
<dbReference type="EC" id="4.1.2.14" evidence="5"/>
<comment type="pathway">
    <text evidence="2">Carbohydrate acid metabolism; 2-dehydro-3-deoxy-D-gluconate degradation; D-glyceraldehyde 3-phosphate and pyruvate from 2-dehydro-3-deoxy-D-gluconate: step 2/2.</text>
</comment>
<dbReference type="NCBIfam" id="TIGR01182">
    <property type="entry name" value="eda"/>
    <property type="match status" value="1"/>
</dbReference>
<dbReference type="PROSITE" id="PS00159">
    <property type="entry name" value="ALDOLASE_KDPG_KHG_1"/>
    <property type="match status" value="1"/>
</dbReference>
<keyword evidence="7" id="KW-0704">Schiff base</keyword>
<accession>A0A2V4DVB6</accession>
<dbReference type="RefSeq" id="WP_110424182.1">
    <property type="nucleotide sequence ID" value="NZ_QGLP01000006.1"/>
</dbReference>
<evidence type="ECO:0000256" key="8">
    <source>
        <dbReference type="ARBA" id="ARBA00023277"/>
    </source>
</evidence>
<evidence type="ECO:0000256" key="3">
    <source>
        <dbReference type="ARBA" id="ARBA00006906"/>
    </source>
</evidence>
<proteinExistence type="inferred from homology"/>
<dbReference type="InterPro" id="IPR031338">
    <property type="entry name" value="KDPG/KHG_AS_2"/>
</dbReference>
<keyword evidence="6 9" id="KW-0456">Lyase</keyword>
<protein>
    <recommendedName>
        <fullName evidence="5">2-dehydro-3-deoxy-phosphogluconate aldolase</fullName>
        <ecNumber evidence="5">4.1.2.14</ecNumber>
    </recommendedName>
</protein>
<dbReference type="PANTHER" id="PTHR30246">
    <property type="entry name" value="2-KETO-3-DEOXY-6-PHOSPHOGLUCONATE ALDOLASE"/>
    <property type="match status" value="1"/>
</dbReference>
<dbReference type="EMBL" id="QGLP01000006">
    <property type="protein sequence ID" value="PXZ03429.1"/>
    <property type="molecule type" value="Genomic_DNA"/>
</dbReference>
<dbReference type="Pfam" id="PF01081">
    <property type="entry name" value="Aldolase"/>
    <property type="match status" value="1"/>
</dbReference>
<evidence type="ECO:0000256" key="2">
    <source>
        <dbReference type="ARBA" id="ARBA00004736"/>
    </source>
</evidence>
<evidence type="ECO:0000256" key="4">
    <source>
        <dbReference type="ARBA" id="ARBA00011233"/>
    </source>
</evidence>
<evidence type="ECO:0000313" key="9">
    <source>
        <dbReference type="EMBL" id="PXZ03429.1"/>
    </source>
</evidence>
<dbReference type="GO" id="GO:0008675">
    <property type="term" value="F:2-dehydro-3-deoxy-phosphogluconate aldolase activity"/>
    <property type="evidence" value="ECO:0007669"/>
    <property type="project" value="UniProtKB-EC"/>
</dbReference>
<dbReference type="Gene3D" id="3.20.20.70">
    <property type="entry name" value="Aldolase class I"/>
    <property type="match status" value="1"/>
</dbReference>
<comment type="similarity">
    <text evidence="3">Belongs to the KHG/KDPG aldolase family.</text>
</comment>
<keyword evidence="8" id="KW-0119">Carbohydrate metabolism</keyword>
<gene>
    <name evidence="9" type="ORF">DKK79_11315</name>
</gene>
<dbReference type="PROSITE" id="PS00160">
    <property type="entry name" value="ALDOLASE_KDPG_KHG_2"/>
    <property type="match status" value="1"/>
</dbReference>
<dbReference type="InterPro" id="IPR000887">
    <property type="entry name" value="Aldlse_KDPG_KHG"/>
</dbReference>
<evidence type="ECO:0000313" key="10">
    <source>
        <dbReference type="Proteomes" id="UP000247483"/>
    </source>
</evidence>
<dbReference type="InterPro" id="IPR031337">
    <property type="entry name" value="KDPG/KHG_AS_1"/>
</dbReference>
<dbReference type="CDD" id="cd00452">
    <property type="entry name" value="KDPG_aldolase"/>
    <property type="match status" value="1"/>
</dbReference>
<organism evidence="9 10">
    <name type="scientific">Gilliamella apicola</name>
    <dbReference type="NCBI Taxonomy" id="1196095"/>
    <lineage>
        <taxon>Bacteria</taxon>
        <taxon>Pseudomonadati</taxon>
        <taxon>Pseudomonadota</taxon>
        <taxon>Gammaproteobacteria</taxon>
        <taxon>Orbales</taxon>
        <taxon>Orbaceae</taxon>
        <taxon>Gilliamella</taxon>
    </lineage>
</organism>
<evidence type="ECO:0000256" key="7">
    <source>
        <dbReference type="ARBA" id="ARBA00023270"/>
    </source>
</evidence>
<dbReference type="SUPFAM" id="SSF51569">
    <property type="entry name" value="Aldolase"/>
    <property type="match status" value="1"/>
</dbReference>
<evidence type="ECO:0000256" key="6">
    <source>
        <dbReference type="ARBA" id="ARBA00023239"/>
    </source>
</evidence>
<evidence type="ECO:0000256" key="1">
    <source>
        <dbReference type="ARBA" id="ARBA00000654"/>
    </source>
</evidence>
<dbReference type="InterPro" id="IPR013785">
    <property type="entry name" value="Aldolase_TIM"/>
</dbReference>
<dbReference type="AlphaFoldDB" id="A0A2V4DVB6"/>
<sequence>MKNWKKSAEAVLSLGPVVPVIVIEDVNDAVPLAKALIAGGVKVLEVTLRTSCGLEAIKKIIAEVPEAVVGAGTVTSVEQLKEVTKAGVEFIITPGLTPAILKAAVEGPVPVIPGIATMGELMTAKEAGLTAFKFFPAEINGGIAALKAFAGPIPDAKFCPTGGINLNNYRDYLSLKNVICVGGSWFVPTNFIREGNFLGITTLAKEAVEGAKKLAC</sequence>
<dbReference type="Proteomes" id="UP000247483">
    <property type="component" value="Unassembled WGS sequence"/>
</dbReference>
<dbReference type="NCBIfam" id="NF004325">
    <property type="entry name" value="PRK05718.1"/>
    <property type="match status" value="1"/>
</dbReference>
<comment type="subunit">
    <text evidence="4">Homotrimer.</text>
</comment>
<comment type="catalytic activity">
    <reaction evidence="1">
        <text>2-dehydro-3-deoxy-6-phospho-D-gluconate = D-glyceraldehyde 3-phosphate + pyruvate</text>
        <dbReference type="Rhea" id="RHEA:17089"/>
        <dbReference type="ChEBI" id="CHEBI:15361"/>
        <dbReference type="ChEBI" id="CHEBI:57569"/>
        <dbReference type="ChEBI" id="CHEBI:59776"/>
        <dbReference type="EC" id="4.1.2.14"/>
    </reaction>
</comment>
<dbReference type="PANTHER" id="PTHR30246:SF1">
    <property type="entry name" value="2-DEHYDRO-3-DEOXY-6-PHOSPHOGALACTONATE ALDOLASE-RELATED"/>
    <property type="match status" value="1"/>
</dbReference>
<evidence type="ECO:0000256" key="5">
    <source>
        <dbReference type="ARBA" id="ARBA00013063"/>
    </source>
</evidence>